<dbReference type="PANTHER" id="PTHR22855:SF13">
    <property type="entry name" value="METHYLCROTONOYL-COA CARBOXYLASE BETA CHAIN, MITOCHONDRIAL"/>
    <property type="match status" value="1"/>
</dbReference>
<evidence type="ECO:0000313" key="9">
    <source>
        <dbReference type="EMBL" id="PVU93308.1"/>
    </source>
</evidence>
<dbReference type="EMBL" id="MBFR01000132">
    <property type="protein sequence ID" value="PVU93308.1"/>
    <property type="molecule type" value="Genomic_DNA"/>
</dbReference>
<evidence type="ECO:0000259" key="7">
    <source>
        <dbReference type="PROSITE" id="PS50980"/>
    </source>
</evidence>
<reference evidence="9 10" key="1">
    <citation type="journal article" date="2018" name="MBio">
        <title>Comparative Genomics Reveals the Core Gene Toolbox for the Fungus-Insect Symbiosis.</title>
        <authorList>
            <person name="Wang Y."/>
            <person name="Stata M."/>
            <person name="Wang W."/>
            <person name="Stajich J.E."/>
            <person name="White M.M."/>
            <person name="Moncalvo J.M."/>
        </authorList>
    </citation>
    <scope>NUCLEOTIDE SEQUENCE [LARGE SCALE GENOMIC DNA]</scope>
    <source>
        <strain evidence="9 10">SWE-8-4</strain>
    </source>
</reference>
<dbReference type="InterPro" id="IPR011762">
    <property type="entry name" value="COA_CT_N"/>
</dbReference>
<dbReference type="GO" id="GO:1905202">
    <property type="term" value="C:methylcrotonoyl-CoA carboxylase complex"/>
    <property type="evidence" value="ECO:0007669"/>
    <property type="project" value="TreeGrafter"/>
</dbReference>
<dbReference type="PROSITE" id="PS50989">
    <property type="entry name" value="COA_CT_CTER"/>
    <property type="match status" value="1"/>
</dbReference>
<evidence type="ECO:0000313" key="10">
    <source>
        <dbReference type="Proteomes" id="UP000245383"/>
    </source>
</evidence>
<dbReference type="FunFam" id="3.90.226.10:FF:000007">
    <property type="entry name" value="Methylcrotonoyl-CoA carboxylase subunit beta"/>
    <property type="match status" value="1"/>
</dbReference>
<dbReference type="InterPro" id="IPR011763">
    <property type="entry name" value="COA_CT_C"/>
</dbReference>
<evidence type="ECO:0000256" key="2">
    <source>
        <dbReference type="ARBA" id="ARBA00025711"/>
    </source>
</evidence>
<evidence type="ECO:0000256" key="3">
    <source>
        <dbReference type="ARBA" id="ARBA00026116"/>
    </source>
</evidence>
<keyword evidence="10" id="KW-1185">Reference proteome</keyword>
<comment type="catalytic activity">
    <reaction evidence="6">
        <text>3-methylbut-2-enoyl-CoA + hydrogencarbonate + ATP = 3-methyl-(2E)-glutaconyl-CoA + ADP + phosphate + H(+)</text>
        <dbReference type="Rhea" id="RHEA:13589"/>
        <dbReference type="ChEBI" id="CHEBI:15378"/>
        <dbReference type="ChEBI" id="CHEBI:17544"/>
        <dbReference type="ChEBI" id="CHEBI:30616"/>
        <dbReference type="ChEBI" id="CHEBI:43474"/>
        <dbReference type="ChEBI" id="CHEBI:57344"/>
        <dbReference type="ChEBI" id="CHEBI:57346"/>
        <dbReference type="ChEBI" id="CHEBI:456216"/>
        <dbReference type="EC" id="6.4.1.4"/>
    </reaction>
</comment>
<evidence type="ECO:0000259" key="8">
    <source>
        <dbReference type="PROSITE" id="PS50989"/>
    </source>
</evidence>
<dbReference type="Proteomes" id="UP000245383">
    <property type="component" value="Unassembled WGS sequence"/>
</dbReference>
<dbReference type="GO" id="GO:0006552">
    <property type="term" value="P:L-leucine catabolic process"/>
    <property type="evidence" value="ECO:0007669"/>
    <property type="project" value="UniProtKB-UniPathway"/>
</dbReference>
<dbReference type="STRING" id="133385.A0A2T9YLV1"/>
<dbReference type="Pfam" id="PF01039">
    <property type="entry name" value="Carboxyl_trans"/>
    <property type="match status" value="1"/>
</dbReference>
<proteinExistence type="inferred from homology"/>
<comment type="similarity">
    <text evidence="1">Belongs to the AccD/PCCB family.</text>
</comment>
<comment type="caution">
    <text evidence="9">The sequence shown here is derived from an EMBL/GenBank/DDBJ whole genome shotgun (WGS) entry which is preliminary data.</text>
</comment>
<organism evidence="9 10">
    <name type="scientific">Smittium simulii</name>
    <dbReference type="NCBI Taxonomy" id="133385"/>
    <lineage>
        <taxon>Eukaryota</taxon>
        <taxon>Fungi</taxon>
        <taxon>Fungi incertae sedis</taxon>
        <taxon>Zoopagomycota</taxon>
        <taxon>Kickxellomycotina</taxon>
        <taxon>Harpellomycetes</taxon>
        <taxon>Harpellales</taxon>
        <taxon>Legeriomycetaceae</taxon>
        <taxon>Smittium</taxon>
    </lineage>
</organism>
<feature type="domain" description="CoA carboxyltransferase C-terminal" evidence="8">
    <location>
        <begin position="324"/>
        <end position="573"/>
    </location>
</feature>
<evidence type="ECO:0000256" key="5">
    <source>
        <dbReference type="ARBA" id="ARBA00031404"/>
    </source>
</evidence>
<sequence>MILTTSYRSTASTSARLLGFRLSRIVFDPLTPLCSKKNGIFNFKRSLGYLNDAELTVIPNTIDTSSSDFKNNDLSMSNILADMKTKIMQISQGGNEKARARHLSRNKLLPRDRSPFLEFSQFAGYKIYDDDVPSGGIITGIGSINGTECVVVCNDPTVKGGTYYPITVKKHLRAQEIALENHLPCVYLVDSGGANLPHQAEVFPDKNHFGRIFFNQATMSSKGIPQIAVVLGSCTAGGAYVPAMSDESVIVKNQGTVFLAGPPLVKAATGEVVSAEDLGGADLHCKVSGVTDHYAQNDEHALAIARNIVANLNFKKSINVKTAEPQEPLYSAEEIGGIVGSNLKRSFDVRQVIARLVDGSRFQEFKQLYGTTLVTGFAHIHGYPVGIVANNGILFSESSLKGAHFIQLCSKRGIPLIFLQNITGFMVGSNSESGGIAKNGAKLVNAVSCASVPKFTVIIGGSFGAGNYGMCGRAYSPRMLYMWPNARISVMGGEQAAGVLSMVKLDALKRSGQSIAPDQIEKFKQELISKYEHEGHPYYSSARLWDDGIISPIDTRKVLALSIAASLNAPIQKSDFGVFRM</sequence>
<feature type="domain" description="CoA carboxyltransferase N-terminal" evidence="7">
    <location>
        <begin position="68"/>
        <end position="324"/>
    </location>
</feature>
<evidence type="ECO:0000256" key="4">
    <source>
        <dbReference type="ARBA" id="ARBA00031237"/>
    </source>
</evidence>
<protein>
    <recommendedName>
        <fullName evidence="3">methylcrotonoyl-CoA carboxylase</fullName>
        <ecNumber evidence="3">6.4.1.4</ecNumber>
    </recommendedName>
    <alternativeName>
        <fullName evidence="5">3-methylcrotonyl-CoA carboxylase 2</fullName>
    </alternativeName>
    <alternativeName>
        <fullName evidence="4">3-methylcrotonyl-CoA:carbon dioxide ligase subunit beta</fullName>
    </alternativeName>
</protein>
<dbReference type="GO" id="GO:0004485">
    <property type="term" value="F:methylcrotonoyl-CoA carboxylase activity"/>
    <property type="evidence" value="ECO:0007669"/>
    <property type="project" value="UniProtKB-EC"/>
</dbReference>
<dbReference type="PANTHER" id="PTHR22855">
    <property type="entry name" value="ACETYL, PROPIONYL, PYRUVATE, AND GLUTACONYL CARBOXYLASE-RELATED"/>
    <property type="match status" value="1"/>
</dbReference>
<dbReference type="AlphaFoldDB" id="A0A2T9YLV1"/>
<dbReference type="FunFam" id="3.90.226.10:FF:000004">
    <property type="entry name" value="Methylcrotonoyl-CoA carboxylase beta chain"/>
    <property type="match status" value="1"/>
</dbReference>
<evidence type="ECO:0000256" key="1">
    <source>
        <dbReference type="ARBA" id="ARBA00006102"/>
    </source>
</evidence>
<dbReference type="SUPFAM" id="SSF52096">
    <property type="entry name" value="ClpP/crotonase"/>
    <property type="match status" value="2"/>
</dbReference>
<dbReference type="GO" id="GO:0005739">
    <property type="term" value="C:mitochondrion"/>
    <property type="evidence" value="ECO:0007669"/>
    <property type="project" value="TreeGrafter"/>
</dbReference>
<dbReference type="OrthoDB" id="439921at2759"/>
<dbReference type="Gene3D" id="3.90.226.10">
    <property type="entry name" value="2-enoyl-CoA Hydratase, Chain A, domain 1"/>
    <property type="match status" value="2"/>
</dbReference>
<dbReference type="UniPathway" id="UPA00363">
    <property type="reaction ID" value="UER00861"/>
</dbReference>
<name>A0A2T9YLV1_9FUNG</name>
<comment type="pathway">
    <text evidence="2">Amino-acid degradation; L-leucine degradation; (S)-3-hydroxy-3-methylglutaryl-CoA from 3-isovaleryl-CoA: step 2/3.</text>
</comment>
<dbReference type="InterPro" id="IPR045190">
    <property type="entry name" value="MCCB/AccD1-like"/>
</dbReference>
<dbReference type="InterPro" id="IPR034733">
    <property type="entry name" value="AcCoA_carboxyl_beta"/>
</dbReference>
<accession>A0A2T9YLV1</accession>
<gene>
    <name evidence="9" type="ORF">BB561_003357</name>
</gene>
<dbReference type="PROSITE" id="PS50980">
    <property type="entry name" value="COA_CT_NTER"/>
    <property type="match status" value="1"/>
</dbReference>
<evidence type="ECO:0000256" key="6">
    <source>
        <dbReference type="ARBA" id="ARBA00052347"/>
    </source>
</evidence>
<dbReference type="InterPro" id="IPR029045">
    <property type="entry name" value="ClpP/crotonase-like_dom_sf"/>
</dbReference>
<dbReference type="EC" id="6.4.1.4" evidence="3"/>